<organism evidence="3 4">
    <name type="scientific">Paralvinella palmiformis</name>
    <dbReference type="NCBI Taxonomy" id="53620"/>
    <lineage>
        <taxon>Eukaryota</taxon>
        <taxon>Metazoa</taxon>
        <taxon>Spiralia</taxon>
        <taxon>Lophotrochozoa</taxon>
        <taxon>Annelida</taxon>
        <taxon>Polychaeta</taxon>
        <taxon>Sedentaria</taxon>
        <taxon>Canalipalpata</taxon>
        <taxon>Terebellida</taxon>
        <taxon>Terebelliformia</taxon>
        <taxon>Alvinellidae</taxon>
        <taxon>Paralvinella</taxon>
    </lineage>
</organism>
<name>A0AAD9JC61_9ANNE</name>
<dbReference type="PANTHER" id="PTHR43173:SF19">
    <property type="entry name" value="AARF DOMAIN-CONTAINING PROTEIN KINASE 1"/>
    <property type="match status" value="1"/>
</dbReference>
<dbReference type="SMART" id="SM00220">
    <property type="entry name" value="S_TKc"/>
    <property type="match status" value="1"/>
</dbReference>
<dbReference type="GO" id="GO:0005524">
    <property type="term" value="F:ATP binding"/>
    <property type="evidence" value="ECO:0007669"/>
    <property type="project" value="InterPro"/>
</dbReference>
<dbReference type="InterPro" id="IPR000719">
    <property type="entry name" value="Prot_kinase_dom"/>
</dbReference>
<dbReference type="SUPFAM" id="SSF56112">
    <property type="entry name" value="Protein kinase-like (PK-like)"/>
    <property type="match status" value="1"/>
</dbReference>
<evidence type="ECO:0000256" key="1">
    <source>
        <dbReference type="ARBA" id="ARBA00009670"/>
    </source>
</evidence>
<reference evidence="3" key="1">
    <citation type="journal article" date="2023" name="Mol. Biol. Evol.">
        <title>Third-Generation Sequencing Reveals the Adaptive Role of the Epigenome in Three Deep-Sea Polychaetes.</title>
        <authorList>
            <person name="Perez M."/>
            <person name="Aroh O."/>
            <person name="Sun Y."/>
            <person name="Lan Y."/>
            <person name="Juniper S.K."/>
            <person name="Young C.R."/>
            <person name="Angers B."/>
            <person name="Qian P.Y."/>
        </authorList>
    </citation>
    <scope>NUCLEOTIDE SEQUENCE</scope>
    <source>
        <strain evidence="3">P08H-3</strain>
    </source>
</reference>
<dbReference type="Pfam" id="PF03109">
    <property type="entry name" value="ABC1"/>
    <property type="match status" value="1"/>
</dbReference>
<accession>A0AAD9JC61</accession>
<dbReference type="PANTHER" id="PTHR43173">
    <property type="entry name" value="ABC1 FAMILY PROTEIN"/>
    <property type="match status" value="1"/>
</dbReference>
<dbReference type="InterPro" id="IPR045307">
    <property type="entry name" value="ADCK1_dom"/>
</dbReference>
<proteinExistence type="inferred from homology"/>
<keyword evidence="4" id="KW-1185">Reference proteome</keyword>
<gene>
    <name evidence="3" type="ORF">LSH36_427g03001</name>
</gene>
<dbReference type="AlphaFoldDB" id="A0AAD9JC61"/>
<comment type="caution">
    <text evidence="3">The sequence shown here is derived from an EMBL/GenBank/DDBJ whole genome shotgun (WGS) entry which is preliminary data.</text>
</comment>
<evidence type="ECO:0000313" key="4">
    <source>
        <dbReference type="Proteomes" id="UP001208570"/>
    </source>
</evidence>
<dbReference type="Gene3D" id="1.10.510.10">
    <property type="entry name" value="Transferase(Phosphotransferase) domain 1"/>
    <property type="match status" value="1"/>
</dbReference>
<dbReference type="GO" id="GO:0004672">
    <property type="term" value="F:protein kinase activity"/>
    <property type="evidence" value="ECO:0007669"/>
    <property type="project" value="InterPro"/>
</dbReference>
<dbReference type="Proteomes" id="UP001208570">
    <property type="component" value="Unassembled WGS sequence"/>
</dbReference>
<feature type="domain" description="Protein kinase" evidence="2">
    <location>
        <begin position="133"/>
        <end position="461"/>
    </location>
</feature>
<comment type="similarity">
    <text evidence="1">Belongs to the protein kinase superfamily. ADCK protein kinase family.</text>
</comment>
<dbReference type="CDD" id="cd13969">
    <property type="entry name" value="ADCK1-like"/>
    <property type="match status" value="1"/>
</dbReference>
<protein>
    <recommendedName>
        <fullName evidence="2">Protein kinase domain-containing protein</fullName>
    </recommendedName>
</protein>
<dbReference type="GO" id="GO:0055088">
    <property type="term" value="P:lipid homeostasis"/>
    <property type="evidence" value="ECO:0007669"/>
    <property type="project" value="TreeGrafter"/>
</dbReference>
<evidence type="ECO:0000313" key="3">
    <source>
        <dbReference type="EMBL" id="KAK2150013.1"/>
    </source>
</evidence>
<dbReference type="InterPro" id="IPR011009">
    <property type="entry name" value="Kinase-like_dom_sf"/>
</dbReference>
<sequence>MPGFRLLTHHVGKVLTVSTLIGITGGSLVLLQKNEWNISTLGLLRFGRAAKSVAVCVADYKWNLRGLDPKTDKYWKVKSQVGQHLGALEYLLPVEYVETMKVLHSDAPQSPKEDLFKVIKEDLGKDVDEIFTNFEDKPLGAASLAQVHKAKLKDTGTVVAVKVQHPRVKAHSVVDMATMELLVHLVSWIFPEFNLIWLAEETKKNFPIELDFYNEAKNCERMKELLSYCDYLKIPKVYWDFTTNRVLTMEYCEGAQVNDVEYIKDNNISVNEISEKLGELYSEMIFVHGYVHCDPHPGNVLVKNTPKGVQLVLLDHGLYQTLTDEFRLDYCKLWKAIIGTDMDRIKKYSERIGIGRLYPLFACMVTARSWSAISKGVDKLEFTKSEEEEIQNNVSSYLSEISEILNTVPRQMLLIFKTNDLLRGIETHLKTRAMASSFITMSRACLRSIFSHKRNKCQTWLCRLHTTIVEQYYLFMLSAYKLYLWFRETPLGHHLTWTQDATVIEFKLNSS</sequence>
<dbReference type="InterPro" id="IPR051130">
    <property type="entry name" value="Mito_struct-func_regulator"/>
</dbReference>
<dbReference type="GO" id="GO:0005743">
    <property type="term" value="C:mitochondrial inner membrane"/>
    <property type="evidence" value="ECO:0007669"/>
    <property type="project" value="TreeGrafter"/>
</dbReference>
<dbReference type="EMBL" id="JAODUP010000427">
    <property type="protein sequence ID" value="KAK2150013.1"/>
    <property type="molecule type" value="Genomic_DNA"/>
</dbReference>
<dbReference type="GO" id="GO:0007005">
    <property type="term" value="P:mitochondrion organization"/>
    <property type="evidence" value="ECO:0007669"/>
    <property type="project" value="TreeGrafter"/>
</dbReference>
<evidence type="ECO:0000259" key="2">
    <source>
        <dbReference type="SMART" id="SM00220"/>
    </source>
</evidence>
<dbReference type="InterPro" id="IPR004147">
    <property type="entry name" value="ABC1_dom"/>
</dbReference>